<dbReference type="InterPro" id="IPR043407">
    <property type="entry name" value="Nkap_D1"/>
</dbReference>
<feature type="region of interest" description="Disordered" evidence="1">
    <location>
        <begin position="154"/>
        <end position="321"/>
    </location>
</feature>
<name>A0A0B6ZDC4_9EUPU</name>
<reference evidence="2" key="1">
    <citation type="submission" date="2014-12" db="EMBL/GenBank/DDBJ databases">
        <title>Insight into the proteome of Arion vulgaris.</title>
        <authorList>
            <person name="Aradska J."/>
            <person name="Bulat T."/>
            <person name="Smidak R."/>
            <person name="Sarate P."/>
            <person name="Gangsoo J."/>
            <person name="Sialana F."/>
            <person name="Bilban M."/>
            <person name="Lubec G."/>
        </authorList>
    </citation>
    <scope>NUCLEOTIDE SEQUENCE</scope>
    <source>
        <tissue evidence="2">Skin</tissue>
    </source>
</reference>
<organism evidence="2">
    <name type="scientific">Arion vulgaris</name>
    <dbReference type="NCBI Taxonomy" id="1028688"/>
    <lineage>
        <taxon>Eukaryota</taxon>
        <taxon>Metazoa</taxon>
        <taxon>Spiralia</taxon>
        <taxon>Lophotrochozoa</taxon>
        <taxon>Mollusca</taxon>
        <taxon>Gastropoda</taxon>
        <taxon>Heterobranchia</taxon>
        <taxon>Euthyneura</taxon>
        <taxon>Panpulmonata</taxon>
        <taxon>Eupulmonata</taxon>
        <taxon>Stylommatophora</taxon>
        <taxon>Helicina</taxon>
        <taxon>Arionoidea</taxon>
        <taxon>Arionidae</taxon>
        <taxon>Arion</taxon>
    </lineage>
</organism>
<feature type="region of interest" description="Disordered" evidence="1">
    <location>
        <begin position="57"/>
        <end position="89"/>
    </location>
</feature>
<protein>
    <submittedName>
        <fullName evidence="2">Uncharacterized protein</fullName>
    </submittedName>
</protein>
<evidence type="ECO:0000256" key="1">
    <source>
        <dbReference type="SAM" id="MobiDB-lite"/>
    </source>
</evidence>
<feature type="compositionally biased region" description="Basic and acidic residues" evidence="1">
    <location>
        <begin position="154"/>
        <end position="188"/>
    </location>
</feature>
<feature type="compositionally biased region" description="Basic and acidic residues" evidence="1">
    <location>
        <begin position="264"/>
        <end position="286"/>
    </location>
</feature>
<dbReference type="EMBL" id="HACG01019673">
    <property type="protein sequence ID" value="CEK66538.1"/>
    <property type="molecule type" value="Transcribed_RNA"/>
</dbReference>
<feature type="compositionally biased region" description="Low complexity" evidence="1">
    <location>
        <begin position="252"/>
        <end position="261"/>
    </location>
</feature>
<accession>A0A0B6ZDC4</accession>
<gene>
    <name evidence="2" type="primary">ORF59254</name>
</gene>
<dbReference type="Pfam" id="PF15692">
    <property type="entry name" value="NKAP"/>
    <property type="match status" value="1"/>
</dbReference>
<sequence>MVKMSDARPTISSDRSTTVGLHKGAKSLLRNVIRHTDTHNRMLEESEMWQLYHRMKRAPSNDKDEANIDKKKTDKVKRAGDGRKYSSEDRVKDFREPDIHQSFLYDDRKNMRWEGVSRRAMKRAHMDDSSDEDRQNISALSKSTFWMRQLHKAEEGDPDRWGHTGFKELYPDAFDSDRSAGSGDNDRHTPKKKKHSKKRHKHKSLDKKKKRKRDDSDSVKKKKKKKKDKRSESSKGKRRRSKREKSSDESDNNSSTDNSTVNKKKVEMRNNEMSETDKDSDNETERKRARRNMKTESEREKKGDQKTTVDKPHWSKKRRKD</sequence>
<proteinExistence type="predicted"/>
<dbReference type="AlphaFoldDB" id="A0A0B6ZDC4"/>
<dbReference type="PANTHER" id="PTHR46940">
    <property type="entry name" value="NKAP DOMAIN-CONTAINING 1"/>
    <property type="match status" value="1"/>
</dbReference>
<feature type="compositionally biased region" description="Basic and acidic residues" evidence="1">
    <location>
        <begin position="293"/>
        <end position="313"/>
    </location>
</feature>
<evidence type="ECO:0000313" key="2">
    <source>
        <dbReference type="EMBL" id="CEK66538.1"/>
    </source>
</evidence>
<feature type="compositionally biased region" description="Basic residues" evidence="1">
    <location>
        <begin position="189"/>
        <end position="212"/>
    </location>
</feature>
<dbReference type="PANTHER" id="PTHR46940:SF1">
    <property type="entry name" value="NKAP DOMAIN CONTAINING 1"/>
    <property type="match status" value="1"/>
</dbReference>
<feature type="compositionally biased region" description="Basic and acidic residues" evidence="1">
    <location>
        <begin position="59"/>
        <end position="89"/>
    </location>
</feature>